<dbReference type="InterPro" id="IPR019200">
    <property type="entry name" value="ATP_adenylylTrfase_C"/>
</dbReference>
<dbReference type="GO" id="GO:0003877">
    <property type="term" value="F:ATP:ADP adenylyltransferase activity"/>
    <property type="evidence" value="ECO:0007669"/>
    <property type="project" value="InterPro"/>
</dbReference>
<reference evidence="3 4" key="1">
    <citation type="submission" date="2017-04" db="EMBL/GenBank/DDBJ databases">
        <title>Draft genome sequence of Marssonina coronaria NL1: causal agent of apple blotch.</title>
        <authorList>
            <person name="Cheng Q."/>
        </authorList>
    </citation>
    <scope>NUCLEOTIDE SEQUENCE [LARGE SCALE GENOMIC DNA]</scope>
    <source>
        <strain evidence="3 4">NL1</strain>
    </source>
</reference>
<dbReference type="FunCoup" id="A0A218Z7S3">
    <property type="interactions" value="180"/>
</dbReference>
<dbReference type="OrthoDB" id="10267950at2759"/>
<dbReference type="Gene3D" id="3.30.428.70">
    <property type="match status" value="1"/>
</dbReference>
<dbReference type="InParanoid" id="A0A218Z7S3"/>
<dbReference type="EMBL" id="MZNU01000176">
    <property type="protein sequence ID" value="OWP03305.1"/>
    <property type="molecule type" value="Genomic_DNA"/>
</dbReference>
<dbReference type="GO" id="GO:0009117">
    <property type="term" value="P:nucleotide metabolic process"/>
    <property type="evidence" value="ECO:0007669"/>
    <property type="project" value="InterPro"/>
</dbReference>
<dbReference type="PANTHER" id="PTHR38420">
    <property type="entry name" value="AP-4-A PHOSPHORYLASE II"/>
    <property type="match status" value="1"/>
</dbReference>
<dbReference type="GO" id="GO:0005524">
    <property type="term" value="F:ATP binding"/>
    <property type="evidence" value="ECO:0007669"/>
    <property type="project" value="InterPro"/>
</dbReference>
<dbReference type="Pfam" id="PF19327">
    <property type="entry name" value="Ap4A_phos_N"/>
    <property type="match status" value="1"/>
</dbReference>
<name>A0A218Z7S3_9HELO</name>
<feature type="domain" description="Ap4A phosphorylase 1/2 N-terminal" evidence="2">
    <location>
        <begin position="6"/>
        <end position="164"/>
    </location>
</feature>
<comment type="caution">
    <text evidence="3">The sequence shown here is derived from an EMBL/GenBank/DDBJ whole genome shotgun (WGS) entry which is preliminary data.</text>
</comment>
<dbReference type="Proteomes" id="UP000242519">
    <property type="component" value="Unassembled WGS sequence"/>
</dbReference>
<proteinExistence type="predicted"/>
<dbReference type="SUPFAM" id="SSF54197">
    <property type="entry name" value="HIT-like"/>
    <property type="match status" value="1"/>
</dbReference>
<accession>A0A218Z7S3</accession>
<dbReference type="InterPro" id="IPR009163">
    <property type="entry name" value="Ap4A_phos1/2"/>
</dbReference>
<evidence type="ECO:0000259" key="1">
    <source>
        <dbReference type="Pfam" id="PF09830"/>
    </source>
</evidence>
<dbReference type="AlphaFoldDB" id="A0A218Z7S3"/>
<gene>
    <name evidence="3" type="ORF">B2J93_7323</name>
</gene>
<dbReference type="PANTHER" id="PTHR38420:SF3">
    <property type="entry name" value="5',5'''-P-1,P-4-TETRAPHOSPHATE PHOSPHORYLASE 2"/>
    <property type="match status" value="1"/>
</dbReference>
<dbReference type="InterPro" id="IPR043171">
    <property type="entry name" value="Ap4A_phos1/2-like"/>
</dbReference>
<protein>
    <submittedName>
        <fullName evidence="3">Ap4A phosphorylase II</fullName>
    </submittedName>
</protein>
<evidence type="ECO:0000313" key="3">
    <source>
        <dbReference type="EMBL" id="OWP03305.1"/>
    </source>
</evidence>
<dbReference type="STRING" id="503106.A0A218Z7S3"/>
<feature type="domain" description="ATP adenylyltransferase C-terminal" evidence="1">
    <location>
        <begin position="185"/>
        <end position="310"/>
    </location>
</feature>
<sequence length="334" mass="36614">MAVVRNLPALVREQFKVAQQTGDLTFYTTRVAILHCEGLPFQLRFSQALASKPKPSKPKSPTSKPFDPFDDPPLGLLITALPPAHILVLNKFPVIPDHFILATKGFKQQTDLLEREDLQAAYACLNAYKEKGEKLFGFFNSGEHSGASQPHRHLQFLPVETMRSGIETGSEWSVLADALVKDPKPALPFLYFSAMIPESPKAEDLHQIYLDLHSQACRAVGISGIASEGPETESSPISYNLGLTDRAIVLCPRTSEGLNIKNNAGESIGPVTLNGTIVGGTLLVKSEKEWDALRNDESKLADILKAIGIPPPPEYEGRLSTDFLQYQTAASFYD</sequence>
<keyword evidence="4" id="KW-1185">Reference proteome</keyword>
<dbReference type="Pfam" id="PF09830">
    <property type="entry name" value="ATP_transf"/>
    <property type="match status" value="1"/>
</dbReference>
<organism evidence="3 4">
    <name type="scientific">Diplocarpon coronariae</name>
    <dbReference type="NCBI Taxonomy" id="2795749"/>
    <lineage>
        <taxon>Eukaryota</taxon>
        <taxon>Fungi</taxon>
        <taxon>Dikarya</taxon>
        <taxon>Ascomycota</taxon>
        <taxon>Pezizomycotina</taxon>
        <taxon>Leotiomycetes</taxon>
        <taxon>Helotiales</taxon>
        <taxon>Drepanopezizaceae</taxon>
        <taxon>Diplocarpon</taxon>
    </lineage>
</organism>
<evidence type="ECO:0000313" key="4">
    <source>
        <dbReference type="Proteomes" id="UP000242519"/>
    </source>
</evidence>
<dbReference type="InterPro" id="IPR036265">
    <property type="entry name" value="HIT-like_sf"/>
</dbReference>
<dbReference type="InterPro" id="IPR045759">
    <property type="entry name" value="Ap4A_phos1/2_N"/>
</dbReference>
<evidence type="ECO:0000259" key="2">
    <source>
        <dbReference type="Pfam" id="PF19327"/>
    </source>
</evidence>